<proteinExistence type="predicted"/>
<sequence length="432" mass="46411">MTIEDFSGIGTEQRNPKTSHIDSLSTDRLLKLMNEEDTGVIEQVSKVIPIICDVVDDLAPKIKAGGRLFYLGAGTSGRLGVLDASEILPTYSAPEGQFVGLIAGGDVALRKAQEFSEDSETAAAEDLAPFNVTQLDTIIGIASSGRTPYVMGALKYGQSIGVKTIGLACVSNSPMEKHSDFMISCVTGPEIVTGSTRMKAGTATKLILNMISTSVMIKIGKTYGNLMVDLQPSNIKLQDRTRRIFKAVVPGQLSDDDIDNLIKKCGSLKTAIVVGKTGIDIEEAKTLIDKNGGNLRQALDSIEDNVSEASSSANGSVASDISSPPAKIPDFSDYNLAVDIVNDECEVALFNKSVSYCKKGAFKGDFKNLLVQLLVDAVTSYDGQVLKINGVRIGSNNDFDLKEEDLKGLVDYKSLEYVKGTPKFCDMIRFFQ</sequence>
<protein>
    <submittedName>
        <fullName evidence="1">Uncharacterized protein</fullName>
    </submittedName>
</protein>
<keyword evidence="2" id="KW-1185">Reference proteome</keyword>
<dbReference type="EMBL" id="CALSDN010000019">
    <property type="protein sequence ID" value="CAH6723727.1"/>
    <property type="molecule type" value="Genomic_DNA"/>
</dbReference>
<gene>
    <name evidence="1" type="ORF">CLIB1444_19S00562</name>
</gene>
<dbReference type="Proteomes" id="UP001152531">
    <property type="component" value="Unassembled WGS sequence"/>
</dbReference>
<organism evidence="1 2">
    <name type="scientific">[Candida] jaroonii</name>
    <dbReference type="NCBI Taxonomy" id="467808"/>
    <lineage>
        <taxon>Eukaryota</taxon>
        <taxon>Fungi</taxon>
        <taxon>Dikarya</taxon>
        <taxon>Ascomycota</taxon>
        <taxon>Saccharomycotina</taxon>
        <taxon>Pichiomycetes</taxon>
        <taxon>Debaryomycetaceae</taxon>
        <taxon>Yamadazyma</taxon>
    </lineage>
</organism>
<evidence type="ECO:0000313" key="2">
    <source>
        <dbReference type="Proteomes" id="UP001152531"/>
    </source>
</evidence>
<accession>A0ACA9YFP0</accession>
<comment type="caution">
    <text evidence="1">The sequence shown here is derived from an EMBL/GenBank/DDBJ whole genome shotgun (WGS) entry which is preliminary data.</text>
</comment>
<name>A0ACA9YFP0_9ASCO</name>
<reference evidence="1" key="1">
    <citation type="submission" date="2022-06" db="EMBL/GenBank/DDBJ databases">
        <authorList>
            <person name="Legras J.-L."/>
            <person name="Devillers H."/>
            <person name="Grondin C."/>
        </authorList>
    </citation>
    <scope>NUCLEOTIDE SEQUENCE</scope>
    <source>
        <strain evidence="1">CLIB 1444</strain>
    </source>
</reference>
<evidence type="ECO:0000313" key="1">
    <source>
        <dbReference type="EMBL" id="CAH6723727.1"/>
    </source>
</evidence>